<dbReference type="EMBL" id="LJGW01000486">
    <property type="protein sequence ID" value="OEV07691.1"/>
    <property type="molecule type" value="Genomic_DNA"/>
</dbReference>
<organism evidence="3 4">
    <name type="scientific">Streptomyces nanshensis</name>
    <dbReference type="NCBI Taxonomy" id="518642"/>
    <lineage>
        <taxon>Bacteria</taxon>
        <taxon>Bacillati</taxon>
        <taxon>Actinomycetota</taxon>
        <taxon>Actinomycetes</taxon>
        <taxon>Kitasatosporales</taxon>
        <taxon>Streptomycetaceae</taxon>
        <taxon>Streptomyces</taxon>
    </lineage>
</organism>
<evidence type="ECO:0000313" key="4">
    <source>
        <dbReference type="Proteomes" id="UP000176005"/>
    </source>
</evidence>
<dbReference type="InterPro" id="IPR025330">
    <property type="entry name" value="DUF4236"/>
</dbReference>
<evidence type="ECO:0000313" key="3">
    <source>
        <dbReference type="EMBL" id="OEV07691.1"/>
    </source>
</evidence>
<feature type="compositionally biased region" description="Basic residues" evidence="1">
    <location>
        <begin position="59"/>
        <end position="76"/>
    </location>
</feature>
<name>A0A1E7KUT5_9ACTN</name>
<comment type="caution">
    <text evidence="3">The sequence shown here is derived from an EMBL/GenBank/DDBJ whole genome shotgun (WGS) entry which is preliminary data.</text>
</comment>
<sequence length="76" mass="8551">MALTFRKSFRILPGVRLNINRRSWSVTTGGAHGPRRTFGSDGRRTTSMDLPGPFGYRHTSTRSSRRRSTSRRGGGR</sequence>
<protein>
    <recommendedName>
        <fullName evidence="2">DUF4236 domain-containing protein</fullName>
    </recommendedName>
</protein>
<gene>
    <name evidence="3" type="ORF">AN218_28785</name>
</gene>
<dbReference type="PATRIC" id="fig|518642.10.peg.6432"/>
<dbReference type="RefSeq" id="WP_070020036.1">
    <property type="nucleotide sequence ID" value="NZ_LJGW01000486.1"/>
</dbReference>
<dbReference type="AlphaFoldDB" id="A0A1E7KUT5"/>
<keyword evidence="4" id="KW-1185">Reference proteome</keyword>
<feature type="domain" description="DUF4236" evidence="2">
    <location>
        <begin position="3"/>
        <end position="57"/>
    </location>
</feature>
<accession>A0A1E7KUT5</accession>
<evidence type="ECO:0000259" key="2">
    <source>
        <dbReference type="Pfam" id="PF14020"/>
    </source>
</evidence>
<feature type="region of interest" description="Disordered" evidence="1">
    <location>
        <begin position="28"/>
        <end position="76"/>
    </location>
</feature>
<dbReference type="Proteomes" id="UP000176005">
    <property type="component" value="Unassembled WGS sequence"/>
</dbReference>
<dbReference type="Pfam" id="PF14020">
    <property type="entry name" value="DUF4236"/>
    <property type="match status" value="1"/>
</dbReference>
<proteinExistence type="predicted"/>
<reference evidence="3 4" key="1">
    <citation type="journal article" date="2016" name="Front. Microbiol.">
        <title>Comparative Genomics Analysis of Streptomyces Species Reveals Their Adaptation to the Marine Environment and Their Diversity at the Genomic Level.</title>
        <authorList>
            <person name="Tian X."/>
            <person name="Zhang Z."/>
            <person name="Yang T."/>
            <person name="Chen M."/>
            <person name="Li J."/>
            <person name="Chen F."/>
            <person name="Yang J."/>
            <person name="Li W."/>
            <person name="Zhang B."/>
            <person name="Zhang Z."/>
            <person name="Wu J."/>
            <person name="Zhang C."/>
            <person name="Long L."/>
            <person name="Xiao J."/>
        </authorList>
    </citation>
    <scope>NUCLEOTIDE SEQUENCE [LARGE SCALE GENOMIC DNA]</scope>
    <source>
        <strain evidence="3 4">SCSIO 10429</strain>
    </source>
</reference>
<evidence type="ECO:0000256" key="1">
    <source>
        <dbReference type="SAM" id="MobiDB-lite"/>
    </source>
</evidence>